<gene>
    <name evidence="2" type="ORF">METZ01_LOCUS273947</name>
</gene>
<accession>A0A382KC58</accession>
<dbReference type="PANTHER" id="PTHR43844">
    <property type="entry name" value="METHIONINE SYNTHASE"/>
    <property type="match status" value="1"/>
</dbReference>
<dbReference type="CDD" id="cd03311">
    <property type="entry name" value="CIMS_C_terminal_like"/>
    <property type="match status" value="1"/>
</dbReference>
<dbReference type="SUPFAM" id="SSF51726">
    <property type="entry name" value="UROD/MetE-like"/>
    <property type="match status" value="1"/>
</dbReference>
<proteinExistence type="predicted"/>
<dbReference type="GO" id="GO:0009086">
    <property type="term" value="P:methionine biosynthetic process"/>
    <property type="evidence" value="ECO:0007669"/>
    <property type="project" value="InterPro"/>
</dbReference>
<dbReference type="Gene3D" id="3.20.20.210">
    <property type="match status" value="1"/>
</dbReference>
<dbReference type="PANTHER" id="PTHR43844:SF2">
    <property type="entry name" value="SYNTHASE, VITAMIN-B12 INDEPENDENT, PUTATIVE (AFU_ORTHOLOGUE AFUA_3G12060)-RELATED"/>
    <property type="match status" value="1"/>
</dbReference>
<protein>
    <recommendedName>
        <fullName evidence="1">Cobalamin-independent methionine synthase MetE C-terminal/archaeal domain-containing protein</fullName>
    </recommendedName>
</protein>
<evidence type="ECO:0000313" key="2">
    <source>
        <dbReference type="EMBL" id="SVC21093.1"/>
    </source>
</evidence>
<name>A0A382KC58_9ZZZZ</name>
<dbReference type="InterPro" id="IPR038071">
    <property type="entry name" value="UROD/MetE-like_sf"/>
</dbReference>
<sequence length="343" mass="37843">MKRSTTRILTTHTGSLPRPLELLELLNAKEAGTLNDPNALHASVQAAVADLVKQQVDAAVDIVSDGELGKIGYSTYVKDRLTGFDGQGSVSVRTDWADFPDALARQVRSPGVARPSCNGPVAWKDKSAVQIDIDTMRAAVTRAEPQEAFMTAASPGVIAHFLQNQYYPTRDEYLVTLANVMKEEFEAITQAGFVLQLDCPDLAMGRHLRFPDLSTSEFLKIAETNVEAMNHSIQNIPAEQVRLHLCWGNYEGPHHRDIPLRDILPTVLKANVGAVSFEGANPRHEHEWNVFKDIKLPDDMIIIPGVIDSTTNYIEHPEVVAQRIVRYSEVVGRERVIAGSDCG</sequence>
<dbReference type="Pfam" id="PF01717">
    <property type="entry name" value="Meth_synt_2"/>
    <property type="match status" value="1"/>
</dbReference>
<organism evidence="2">
    <name type="scientific">marine metagenome</name>
    <dbReference type="NCBI Taxonomy" id="408172"/>
    <lineage>
        <taxon>unclassified sequences</taxon>
        <taxon>metagenomes</taxon>
        <taxon>ecological metagenomes</taxon>
    </lineage>
</organism>
<dbReference type="InterPro" id="IPR002629">
    <property type="entry name" value="Met_Synth_C/arc"/>
</dbReference>
<dbReference type="GO" id="GO:0003871">
    <property type="term" value="F:5-methyltetrahydropteroyltriglutamate-homocysteine S-methyltransferase activity"/>
    <property type="evidence" value="ECO:0007669"/>
    <property type="project" value="InterPro"/>
</dbReference>
<dbReference type="AlphaFoldDB" id="A0A382KC58"/>
<feature type="non-terminal residue" evidence="2">
    <location>
        <position position="343"/>
    </location>
</feature>
<dbReference type="GO" id="GO:0008270">
    <property type="term" value="F:zinc ion binding"/>
    <property type="evidence" value="ECO:0007669"/>
    <property type="project" value="InterPro"/>
</dbReference>
<evidence type="ECO:0000259" key="1">
    <source>
        <dbReference type="Pfam" id="PF01717"/>
    </source>
</evidence>
<dbReference type="EMBL" id="UINC01079264">
    <property type="protein sequence ID" value="SVC21093.1"/>
    <property type="molecule type" value="Genomic_DNA"/>
</dbReference>
<feature type="domain" description="Cobalamin-independent methionine synthase MetE C-terminal/archaeal" evidence="1">
    <location>
        <begin position="9"/>
        <end position="343"/>
    </location>
</feature>
<reference evidence="2" key="1">
    <citation type="submission" date="2018-05" db="EMBL/GenBank/DDBJ databases">
        <authorList>
            <person name="Lanie J.A."/>
            <person name="Ng W.-L."/>
            <person name="Kazmierczak K.M."/>
            <person name="Andrzejewski T.M."/>
            <person name="Davidsen T.M."/>
            <person name="Wayne K.J."/>
            <person name="Tettelin H."/>
            <person name="Glass J.I."/>
            <person name="Rusch D."/>
            <person name="Podicherti R."/>
            <person name="Tsui H.-C.T."/>
            <person name="Winkler M.E."/>
        </authorList>
    </citation>
    <scope>NUCLEOTIDE SEQUENCE</scope>
</reference>